<accession>A0A3E4QW35</accession>
<dbReference type="Proteomes" id="UP000260943">
    <property type="component" value="Unassembled WGS sequence"/>
</dbReference>
<dbReference type="PROSITE" id="PS50977">
    <property type="entry name" value="HTH_TETR_2"/>
    <property type="match status" value="1"/>
</dbReference>
<dbReference type="InterPro" id="IPR009057">
    <property type="entry name" value="Homeodomain-like_sf"/>
</dbReference>
<evidence type="ECO:0000256" key="4">
    <source>
        <dbReference type="PROSITE-ProRule" id="PRU00335"/>
    </source>
</evidence>
<dbReference type="GO" id="GO:0003700">
    <property type="term" value="F:DNA-binding transcription factor activity"/>
    <property type="evidence" value="ECO:0007669"/>
    <property type="project" value="TreeGrafter"/>
</dbReference>
<keyword evidence="2 4" id="KW-0238">DNA-binding</keyword>
<evidence type="ECO:0000313" key="7">
    <source>
        <dbReference type="Proteomes" id="UP000260943"/>
    </source>
</evidence>
<dbReference type="InterPro" id="IPR001647">
    <property type="entry name" value="HTH_TetR"/>
</dbReference>
<dbReference type="PRINTS" id="PR00455">
    <property type="entry name" value="HTHTETR"/>
</dbReference>
<dbReference type="EMBL" id="QSRJ01000003">
    <property type="protein sequence ID" value="RGL11128.1"/>
    <property type="molecule type" value="Genomic_DNA"/>
</dbReference>
<organism evidence="6 7">
    <name type="scientific">Collinsella tanakaei</name>
    <dbReference type="NCBI Taxonomy" id="626935"/>
    <lineage>
        <taxon>Bacteria</taxon>
        <taxon>Bacillati</taxon>
        <taxon>Actinomycetota</taxon>
        <taxon>Coriobacteriia</taxon>
        <taxon>Coriobacteriales</taxon>
        <taxon>Coriobacteriaceae</taxon>
        <taxon>Collinsella</taxon>
    </lineage>
</organism>
<dbReference type="SUPFAM" id="SSF46689">
    <property type="entry name" value="Homeodomain-like"/>
    <property type="match status" value="1"/>
</dbReference>
<dbReference type="AlphaFoldDB" id="A0A3E4QW35"/>
<keyword evidence="1" id="KW-0805">Transcription regulation</keyword>
<dbReference type="InterPro" id="IPR050109">
    <property type="entry name" value="HTH-type_TetR-like_transc_reg"/>
</dbReference>
<dbReference type="Gene3D" id="1.10.357.10">
    <property type="entry name" value="Tetracycline Repressor, domain 2"/>
    <property type="match status" value="1"/>
</dbReference>
<dbReference type="GO" id="GO:0000976">
    <property type="term" value="F:transcription cis-regulatory region binding"/>
    <property type="evidence" value="ECO:0007669"/>
    <property type="project" value="TreeGrafter"/>
</dbReference>
<evidence type="ECO:0000313" key="6">
    <source>
        <dbReference type="EMBL" id="RGL11128.1"/>
    </source>
</evidence>
<evidence type="ECO:0000256" key="3">
    <source>
        <dbReference type="ARBA" id="ARBA00023163"/>
    </source>
</evidence>
<dbReference type="Pfam" id="PF00440">
    <property type="entry name" value="TetR_N"/>
    <property type="match status" value="1"/>
</dbReference>
<gene>
    <name evidence="6" type="ORF">DXC81_03100</name>
</gene>
<evidence type="ECO:0000259" key="5">
    <source>
        <dbReference type="PROSITE" id="PS50977"/>
    </source>
</evidence>
<comment type="caution">
    <text evidence="6">The sequence shown here is derived from an EMBL/GenBank/DDBJ whole genome shotgun (WGS) entry which is preliminary data.</text>
</comment>
<dbReference type="PANTHER" id="PTHR30055:SF234">
    <property type="entry name" value="HTH-TYPE TRANSCRIPTIONAL REGULATOR BETI"/>
    <property type="match status" value="1"/>
</dbReference>
<reference evidence="6 7" key="1">
    <citation type="submission" date="2018-08" db="EMBL/GenBank/DDBJ databases">
        <title>A genome reference for cultivated species of the human gut microbiota.</title>
        <authorList>
            <person name="Zou Y."/>
            <person name="Xue W."/>
            <person name="Luo G."/>
        </authorList>
    </citation>
    <scope>NUCLEOTIDE SEQUENCE [LARGE SCALE GENOMIC DNA]</scope>
    <source>
        <strain evidence="6 7">TF08-14</strain>
    </source>
</reference>
<feature type="DNA-binding region" description="H-T-H motif" evidence="4">
    <location>
        <begin position="64"/>
        <end position="83"/>
    </location>
</feature>
<keyword evidence="3" id="KW-0804">Transcription</keyword>
<proteinExistence type="predicted"/>
<protein>
    <submittedName>
        <fullName evidence="6">TetR/AcrR family transcriptional regulator</fullName>
    </submittedName>
</protein>
<name>A0A3E4QW35_9ACTN</name>
<feature type="domain" description="HTH tetR-type" evidence="5">
    <location>
        <begin position="41"/>
        <end position="101"/>
    </location>
</feature>
<evidence type="ECO:0000256" key="2">
    <source>
        <dbReference type="ARBA" id="ARBA00023125"/>
    </source>
</evidence>
<evidence type="ECO:0000256" key="1">
    <source>
        <dbReference type="ARBA" id="ARBA00023015"/>
    </source>
</evidence>
<sequence length="228" mass="24855">MNSPPACSLAFRYDEHSSFCVLPSTFGVVWREGSGMGSKPAISRETILSVAYERAQKDGMASLGIRTIANECGVAIGTIYNYFPDKASLVTEVVARFWRAAIEEAGVLSNAEESSDGAEKSLLAYCRRLAEELSESLGHFQASWLREISTLDARSLERSRAAEEECFRGICAGIASHIKSDAAITPAARERFDADHLAEFIWKAMFGSIKAGDPACTTLFGLMEMALY</sequence>
<dbReference type="PANTHER" id="PTHR30055">
    <property type="entry name" value="HTH-TYPE TRANSCRIPTIONAL REGULATOR RUTR"/>
    <property type="match status" value="1"/>
</dbReference>